<evidence type="ECO:0000313" key="3">
    <source>
        <dbReference type="EMBL" id="OMI38489.1"/>
    </source>
</evidence>
<feature type="modified residue" description="4-aspartylphosphate" evidence="1">
    <location>
        <position position="54"/>
    </location>
</feature>
<dbReference type="InterPro" id="IPR001789">
    <property type="entry name" value="Sig_transdc_resp-reg_receiver"/>
</dbReference>
<dbReference type="PROSITE" id="PS50110">
    <property type="entry name" value="RESPONSE_REGULATORY"/>
    <property type="match status" value="1"/>
</dbReference>
<dbReference type="SUPFAM" id="SSF52172">
    <property type="entry name" value="CheY-like"/>
    <property type="match status" value="1"/>
</dbReference>
<dbReference type="GO" id="GO:0000160">
    <property type="term" value="P:phosphorelay signal transduction system"/>
    <property type="evidence" value="ECO:0007669"/>
    <property type="project" value="InterPro"/>
</dbReference>
<dbReference type="Gene3D" id="3.40.50.2300">
    <property type="match status" value="1"/>
</dbReference>
<accession>A0A1R1SKC0</accession>
<proteinExistence type="predicted"/>
<dbReference type="STRING" id="67365.GCA_001704635_05872"/>
<keyword evidence="1" id="KW-0597">Phosphoprotein</keyword>
<comment type="caution">
    <text evidence="3">The sequence shown here is derived from an EMBL/GenBank/DDBJ whole genome shotgun (WGS) entry which is preliminary data.</text>
</comment>
<dbReference type="InterPro" id="IPR011006">
    <property type="entry name" value="CheY-like_superfamily"/>
</dbReference>
<organism evidence="3 4">
    <name type="scientific">Streptomyces sparsogenes DSM 40356</name>
    <dbReference type="NCBI Taxonomy" id="1331668"/>
    <lineage>
        <taxon>Bacteria</taxon>
        <taxon>Bacillati</taxon>
        <taxon>Actinomycetota</taxon>
        <taxon>Actinomycetes</taxon>
        <taxon>Kitasatosporales</taxon>
        <taxon>Streptomycetaceae</taxon>
        <taxon>Streptomyces</taxon>
    </lineage>
</organism>
<evidence type="ECO:0000313" key="4">
    <source>
        <dbReference type="Proteomes" id="UP000186168"/>
    </source>
</evidence>
<dbReference type="RefSeq" id="WP_076970959.1">
    <property type="nucleotide sequence ID" value="NZ_ASQP01000226.1"/>
</dbReference>
<sequence length="115" mass="12577">MKRVLVVEHHHLVSSALADLVSETPGLELAGVARSVREAISLAERSQPDVVLIDVDKSSWKSLRLDLLIADLLPRARLVRLTAVSDPRTECLESPTNTPSVPKTAIPDFLRSFTA</sequence>
<dbReference type="EMBL" id="ASQP01000226">
    <property type="protein sequence ID" value="OMI38489.1"/>
    <property type="molecule type" value="Genomic_DNA"/>
</dbReference>
<keyword evidence="4" id="KW-1185">Reference proteome</keyword>
<dbReference type="GeneID" id="96748615"/>
<name>A0A1R1SKC0_9ACTN</name>
<dbReference type="AlphaFoldDB" id="A0A1R1SKC0"/>
<evidence type="ECO:0000259" key="2">
    <source>
        <dbReference type="PROSITE" id="PS50110"/>
    </source>
</evidence>
<evidence type="ECO:0000256" key="1">
    <source>
        <dbReference type="PROSITE-ProRule" id="PRU00169"/>
    </source>
</evidence>
<gene>
    <name evidence="3" type="ORF">SPAR_15702</name>
</gene>
<reference evidence="3 4" key="1">
    <citation type="submission" date="2013-05" db="EMBL/GenBank/DDBJ databases">
        <title>Genome sequence of Streptomyces sparsogenes DSM 40356.</title>
        <authorList>
            <person name="Coyne S."/>
            <person name="Seebeck F.P."/>
        </authorList>
    </citation>
    <scope>NUCLEOTIDE SEQUENCE [LARGE SCALE GENOMIC DNA]</scope>
    <source>
        <strain evidence="3 4">DSM 40356</strain>
    </source>
</reference>
<dbReference type="Proteomes" id="UP000186168">
    <property type="component" value="Unassembled WGS sequence"/>
</dbReference>
<feature type="domain" description="Response regulatory" evidence="2">
    <location>
        <begin position="3"/>
        <end position="115"/>
    </location>
</feature>
<protein>
    <submittedName>
        <fullName evidence="3">Response regulator receiver protein</fullName>
    </submittedName>
</protein>